<dbReference type="PANTHER" id="PTHR10825:SF29">
    <property type="entry name" value="POLYCOMB GROUP RING FINGER PROTEIN 1"/>
    <property type="match status" value="1"/>
</dbReference>
<dbReference type="SUPFAM" id="SSF57850">
    <property type="entry name" value="RING/U-box"/>
    <property type="match status" value="1"/>
</dbReference>
<keyword evidence="4" id="KW-0862">Zinc</keyword>
<dbReference type="InterPro" id="IPR013083">
    <property type="entry name" value="Znf_RING/FYVE/PHD"/>
</dbReference>
<dbReference type="EMBL" id="CALNXI010000370">
    <property type="protein sequence ID" value="CAH3025771.1"/>
    <property type="molecule type" value="Genomic_DNA"/>
</dbReference>
<dbReference type="InterPro" id="IPR032443">
    <property type="entry name" value="RAWUL"/>
</dbReference>
<accession>A0ABN8MB78</accession>
<dbReference type="PROSITE" id="PS00518">
    <property type="entry name" value="ZF_RING_1"/>
    <property type="match status" value="1"/>
</dbReference>
<evidence type="ECO:0000259" key="7">
    <source>
        <dbReference type="PROSITE" id="PS50089"/>
    </source>
</evidence>
<feature type="domain" description="RING-type" evidence="7">
    <location>
        <begin position="19"/>
        <end position="58"/>
    </location>
</feature>
<evidence type="ECO:0000313" key="8">
    <source>
        <dbReference type="EMBL" id="CAH3025771.1"/>
    </source>
</evidence>
<dbReference type="CDD" id="cd17081">
    <property type="entry name" value="RAWUL_PCGF1"/>
    <property type="match status" value="1"/>
</dbReference>
<protein>
    <recommendedName>
        <fullName evidence="7">RING-type domain-containing protein</fullName>
    </recommendedName>
</protein>
<dbReference type="Gene3D" id="3.30.40.10">
    <property type="entry name" value="Zinc/RING finger domain, C3HC4 (zinc finger)"/>
    <property type="match status" value="1"/>
</dbReference>
<evidence type="ECO:0000313" key="9">
    <source>
        <dbReference type="Proteomes" id="UP001159427"/>
    </source>
</evidence>
<proteinExistence type="predicted"/>
<evidence type="ECO:0000256" key="6">
    <source>
        <dbReference type="PROSITE-ProRule" id="PRU00175"/>
    </source>
</evidence>
<dbReference type="Proteomes" id="UP001159427">
    <property type="component" value="Unassembled WGS sequence"/>
</dbReference>
<keyword evidence="2" id="KW-0479">Metal-binding</keyword>
<dbReference type="InterPro" id="IPR001841">
    <property type="entry name" value="Znf_RING"/>
</dbReference>
<evidence type="ECO:0000256" key="1">
    <source>
        <dbReference type="ARBA" id="ARBA00004123"/>
    </source>
</evidence>
<dbReference type="Pfam" id="PF16207">
    <property type="entry name" value="RAWUL"/>
    <property type="match status" value="1"/>
</dbReference>
<keyword evidence="9" id="KW-1185">Reference proteome</keyword>
<evidence type="ECO:0000256" key="4">
    <source>
        <dbReference type="ARBA" id="ARBA00022833"/>
    </source>
</evidence>
<dbReference type="CDD" id="cd16733">
    <property type="entry name" value="RING-HC_PCGF1"/>
    <property type="match status" value="1"/>
</dbReference>
<comment type="caution">
    <text evidence="8">The sequence shown here is derived from an EMBL/GenBank/DDBJ whole genome shotgun (WGS) entry which is preliminary data.</text>
</comment>
<dbReference type="PANTHER" id="PTHR10825">
    <property type="entry name" value="RING FINGER DOMAIN-CONTAINING, POLYCOMB GROUP COMPONENT"/>
    <property type="match status" value="1"/>
</dbReference>
<dbReference type="Pfam" id="PF13923">
    <property type="entry name" value="zf-C3HC4_2"/>
    <property type="match status" value="1"/>
</dbReference>
<sequence>MDSKEVVIKIRDLNPHVVCSLCAGYFVDATTITECLHTFCKSCIVKYFQTSKNCPMCNLQIHETQPLFNIRLDRTMQDIVAKLVPGITEAEEARRREFYESRGMAVIKRPDENENERPPVEDVVKRDYSENRNMYRDDEQVSLCVERYEESKVEENEDDTEENRTTETVGILSKKYLRCSARMMVVQLQKLLRMKLNIPGEKQVEILCNEHIIHPFRTMKFIWISEWLNKQPPMVLHYRVRGPA</sequence>
<organism evidence="8 9">
    <name type="scientific">Porites evermanni</name>
    <dbReference type="NCBI Taxonomy" id="104178"/>
    <lineage>
        <taxon>Eukaryota</taxon>
        <taxon>Metazoa</taxon>
        <taxon>Cnidaria</taxon>
        <taxon>Anthozoa</taxon>
        <taxon>Hexacorallia</taxon>
        <taxon>Scleractinia</taxon>
        <taxon>Fungiina</taxon>
        <taxon>Poritidae</taxon>
        <taxon>Porites</taxon>
    </lineage>
</organism>
<gene>
    <name evidence="8" type="ORF">PEVE_00027129</name>
</gene>
<dbReference type="SMART" id="SM00184">
    <property type="entry name" value="RING"/>
    <property type="match status" value="1"/>
</dbReference>
<keyword evidence="3 6" id="KW-0863">Zinc-finger</keyword>
<comment type="subcellular location">
    <subcellularLocation>
        <location evidence="1">Nucleus</location>
    </subcellularLocation>
</comment>
<name>A0ABN8MB78_9CNID</name>
<dbReference type="Gene3D" id="3.10.20.90">
    <property type="entry name" value="Phosphatidylinositol 3-kinase Catalytic Subunit, Chain A, domain 1"/>
    <property type="match status" value="1"/>
</dbReference>
<evidence type="ECO:0000256" key="2">
    <source>
        <dbReference type="ARBA" id="ARBA00022723"/>
    </source>
</evidence>
<dbReference type="InterPro" id="IPR017907">
    <property type="entry name" value="Znf_RING_CS"/>
</dbReference>
<reference evidence="8 9" key="1">
    <citation type="submission" date="2022-05" db="EMBL/GenBank/DDBJ databases">
        <authorList>
            <consortium name="Genoscope - CEA"/>
            <person name="William W."/>
        </authorList>
    </citation>
    <scope>NUCLEOTIDE SEQUENCE [LARGE SCALE GENOMIC DNA]</scope>
</reference>
<evidence type="ECO:0000256" key="5">
    <source>
        <dbReference type="ARBA" id="ARBA00023242"/>
    </source>
</evidence>
<evidence type="ECO:0000256" key="3">
    <source>
        <dbReference type="ARBA" id="ARBA00022771"/>
    </source>
</evidence>
<dbReference type="PROSITE" id="PS50089">
    <property type="entry name" value="ZF_RING_2"/>
    <property type="match status" value="1"/>
</dbReference>
<keyword evidence="5" id="KW-0539">Nucleus</keyword>